<comment type="cofactor">
    <cofactor evidence="2">
        <name>K(+)</name>
        <dbReference type="ChEBI" id="CHEBI:29103"/>
    </cofactor>
</comment>
<keyword evidence="12 17" id="KW-0460">Magnesium</keyword>
<evidence type="ECO:0000256" key="16">
    <source>
        <dbReference type="NCBIfam" id="TIGR01064"/>
    </source>
</evidence>
<dbReference type="InterPro" id="IPR015806">
    <property type="entry name" value="Pyrv_Knase_insert_dom_sf"/>
</dbReference>
<dbReference type="GO" id="GO:0000287">
    <property type="term" value="F:magnesium ion binding"/>
    <property type="evidence" value="ECO:0007669"/>
    <property type="project" value="UniProtKB-UniRule"/>
</dbReference>
<dbReference type="Proteomes" id="UP000823618">
    <property type="component" value="Unassembled WGS sequence"/>
</dbReference>
<keyword evidence="8" id="KW-0479">Metal-binding</keyword>
<evidence type="ECO:0000256" key="11">
    <source>
        <dbReference type="ARBA" id="ARBA00022840"/>
    </source>
</evidence>
<dbReference type="FunFam" id="2.40.33.10:FF:000001">
    <property type="entry name" value="Pyruvate kinase"/>
    <property type="match status" value="1"/>
</dbReference>
<evidence type="ECO:0000256" key="3">
    <source>
        <dbReference type="ARBA" id="ARBA00004997"/>
    </source>
</evidence>
<evidence type="ECO:0000256" key="2">
    <source>
        <dbReference type="ARBA" id="ARBA00001958"/>
    </source>
</evidence>
<keyword evidence="14 17" id="KW-0324">Glycolysis</keyword>
<dbReference type="NCBIfam" id="TIGR01064">
    <property type="entry name" value="pyruv_kin"/>
    <property type="match status" value="1"/>
</dbReference>
<dbReference type="GO" id="GO:0016301">
    <property type="term" value="F:kinase activity"/>
    <property type="evidence" value="ECO:0007669"/>
    <property type="project" value="UniProtKB-KW"/>
</dbReference>
<evidence type="ECO:0000256" key="12">
    <source>
        <dbReference type="ARBA" id="ARBA00022842"/>
    </source>
</evidence>
<keyword evidence="9" id="KW-0547">Nucleotide-binding</keyword>
<organism evidence="20 21">
    <name type="scientific">Candidatus Scybalomonas excrementavium</name>
    <dbReference type="NCBI Taxonomy" id="2840943"/>
    <lineage>
        <taxon>Bacteria</taxon>
        <taxon>Bacillati</taxon>
        <taxon>Bacillota</taxon>
        <taxon>Clostridia</taxon>
        <taxon>Lachnospirales</taxon>
        <taxon>Lachnospiraceae</taxon>
        <taxon>Lachnospiraceae incertae sedis</taxon>
        <taxon>Candidatus Scybalomonas</taxon>
    </lineage>
</organism>
<evidence type="ECO:0000256" key="13">
    <source>
        <dbReference type="ARBA" id="ARBA00022958"/>
    </source>
</evidence>
<dbReference type="Gene3D" id="3.40.1380.20">
    <property type="entry name" value="Pyruvate kinase, C-terminal domain"/>
    <property type="match status" value="1"/>
</dbReference>
<dbReference type="InterPro" id="IPR015813">
    <property type="entry name" value="Pyrv/PenolPyrv_kinase-like_dom"/>
</dbReference>
<evidence type="ECO:0000256" key="17">
    <source>
        <dbReference type="RuleBase" id="RU000504"/>
    </source>
</evidence>
<comment type="caution">
    <text evidence="20">The sequence shown here is derived from an EMBL/GenBank/DDBJ whole genome shotgun (WGS) entry which is preliminary data.</text>
</comment>
<dbReference type="GO" id="GO:0004743">
    <property type="term" value="F:pyruvate kinase activity"/>
    <property type="evidence" value="ECO:0007669"/>
    <property type="project" value="UniProtKB-UniRule"/>
</dbReference>
<evidence type="ECO:0000313" key="20">
    <source>
        <dbReference type="EMBL" id="MBO8463537.1"/>
    </source>
</evidence>
<dbReference type="Gene3D" id="3.20.20.60">
    <property type="entry name" value="Phosphoenolpyruvate-binding domains"/>
    <property type="match status" value="1"/>
</dbReference>
<dbReference type="InterPro" id="IPR018209">
    <property type="entry name" value="Pyrv_Knase_AS"/>
</dbReference>
<protein>
    <recommendedName>
        <fullName evidence="6 16">Pyruvate kinase</fullName>
        <ecNumber evidence="5 16">2.7.1.40</ecNumber>
    </recommendedName>
</protein>
<comment type="similarity">
    <text evidence="4 17">Belongs to the pyruvate kinase family.</text>
</comment>
<dbReference type="SUPFAM" id="SSF51621">
    <property type="entry name" value="Phosphoenolpyruvate/pyruvate domain"/>
    <property type="match status" value="1"/>
</dbReference>
<evidence type="ECO:0000256" key="1">
    <source>
        <dbReference type="ARBA" id="ARBA00001946"/>
    </source>
</evidence>
<dbReference type="PRINTS" id="PR01050">
    <property type="entry name" value="PYRUVTKNASE"/>
</dbReference>
<dbReference type="InterPro" id="IPR036918">
    <property type="entry name" value="Pyrv_Knase_C_sf"/>
</dbReference>
<evidence type="ECO:0000256" key="10">
    <source>
        <dbReference type="ARBA" id="ARBA00022777"/>
    </source>
</evidence>
<evidence type="ECO:0000256" key="6">
    <source>
        <dbReference type="ARBA" id="ARBA00018587"/>
    </source>
</evidence>
<dbReference type="InterPro" id="IPR040442">
    <property type="entry name" value="Pyrv_kinase-like_dom_sf"/>
</dbReference>
<evidence type="ECO:0000256" key="9">
    <source>
        <dbReference type="ARBA" id="ARBA00022741"/>
    </source>
</evidence>
<dbReference type="PROSITE" id="PS00110">
    <property type="entry name" value="PYRUVATE_KINASE"/>
    <property type="match status" value="1"/>
</dbReference>
<dbReference type="GO" id="GO:0006950">
    <property type="term" value="P:response to stress"/>
    <property type="evidence" value="ECO:0007669"/>
    <property type="project" value="UniProtKB-ARBA"/>
</dbReference>
<gene>
    <name evidence="20" type="primary">pyk</name>
    <name evidence="20" type="ORF">IAC13_06350</name>
</gene>
<evidence type="ECO:0000313" key="21">
    <source>
        <dbReference type="Proteomes" id="UP000823618"/>
    </source>
</evidence>
<dbReference type="EC" id="2.7.1.40" evidence="5 16"/>
<dbReference type="PANTHER" id="PTHR11817">
    <property type="entry name" value="PYRUVATE KINASE"/>
    <property type="match status" value="1"/>
</dbReference>
<feature type="domain" description="Pyruvate kinase C-terminal" evidence="19">
    <location>
        <begin position="357"/>
        <end position="469"/>
    </location>
</feature>
<dbReference type="EMBL" id="JADIML010000171">
    <property type="protein sequence ID" value="MBO8463537.1"/>
    <property type="molecule type" value="Genomic_DNA"/>
</dbReference>
<keyword evidence="11" id="KW-0067">ATP-binding</keyword>
<evidence type="ECO:0000259" key="18">
    <source>
        <dbReference type="Pfam" id="PF00224"/>
    </source>
</evidence>
<dbReference type="SUPFAM" id="SSF52935">
    <property type="entry name" value="PK C-terminal domain-like"/>
    <property type="match status" value="1"/>
</dbReference>
<dbReference type="NCBIfam" id="NF004978">
    <property type="entry name" value="PRK06354.1"/>
    <property type="match status" value="1"/>
</dbReference>
<comment type="catalytic activity">
    <reaction evidence="17">
        <text>pyruvate + ATP = phosphoenolpyruvate + ADP + H(+)</text>
        <dbReference type="Rhea" id="RHEA:18157"/>
        <dbReference type="ChEBI" id="CHEBI:15361"/>
        <dbReference type="ChEBI" id="CHEBI:15378"/>
        <dbReference type="ChEBI" id="CHEBI:30616"/>
        <dbReference type="ChEBI" id="CHEBI:58702"/>
        <dbReference type="ChEBI" id="CHEBI:456216"/>
        <dbReference type="EC" id="2.7.1.40"/>
    </reaction>
</comment>
<dbReference type="GO" id="GO:0005524">
    <property type="term" value="F:ATP binding"/>
    <property type="evidence" value="ECO:0007669"/>
    <property type="project" value="UniProtKB-KW"/>
</dbReference>
<dbReference type="FunFam" id="3.20.20.60:FF:000001">
    <property type="entry name" value="Pyruvate kinase"/>
    <property type="match status" value="1"/>
</dbReference>
<reference evidence="20" key="2">
    <citation type="journal article" date="2021" name="PeerJ">
        <title>Extensive microbial diversity within the chicken gut microbiome revealed by metagenomics and culture.</title>
        <authorList>
            <person name="Gilroy R."/>
            <person name="Ravi A."/>
            <person name="Getino M."/>
            <person name="Pursley I."/>
            <person name="Horton D.L."/>
            <person name="Alikhan N.F."/>
            <person name="Baker D."/>
            <person name="Gharbi K."/>
            <person name="Hall N."/>
            <person name="Watson M."/>
            <person name="Adriaenssens E.M."/>
            <person name="Foster-Nyarko E."/>
            <person name="Jarju S."/>
            <person name="Secka A."/>
            <person name="Antonio M."/>
            <person name="Oren A."/>
            <person name="Chaudhuri R.R."/>
            <person name="La Ragione R."/>
            <person name="Hildebrand F."/>
            <person name="Pallen M.J."/>
        </authorList>
    </citation>
    <scope>NUCLEOTIDE SEQUENCE</scope>
    <source>
        <strain evidence="20">E3-2379</strain>
    </source>
</reference>
<dbReference type="Pfam" id="PF00224">
    <property type="entry name" value="PK"/>
    <property type="match status" value="1"/>
</dbReference>
<feature type="domain" description="Pyruvate kinase barrel" evidence="18">
    <location>
        <begin position="1"/>
        <end position="323"/>
    </location>
</feature>
<keyword evidence="7 17" id="KW-0808">Transferase</keyword>
<dbReference type="InterPro" id="IPR015795">
    <property type="entry name" value="Pyrv_Knase_C"/>
</dbReference>
<reference evidence="20" key="1">
    <citation type="submission" date="2020-10" db="EMBL/GenBank/DDBJ databases">
        <authorList>
            <person name="Gilroy R."/>
        </authorList>
    </citation>
    <scope>NUCLEOTIDE SEQUENCE</scope>
    <source>
        <strain evidence="20">E3-2379</strain>
    </source>
</reference>
<comment type="pathway">
    <text evidence="3 17">Carbohydrate degradation; glycolysis; pyruvate from D-glyceraldehyde 3-phosphate: step 5/5.</text>
</comment>
<evidence type="ECO:0000256" key="5">
    <source>
        <dbReference type="ARBA" id="ARBA00012142"/>
    </source>
</evidence>
<name>A0A9D9I0G1_9FIRM</name>
<dbReference type="Gene3D" id="2.40.33.10">
    <property type="entry name" value="PK beta-barrel domain-like"/>
    <property type="match status" value="1"/>
</dbReference>
<evidence type="ECO:0000256" key="7">
    <source>
        <dbReference type="ARBA" id="ARBA00022679"/>
    </source>
</evidence>
<evidence type="ECO:0000256" key="14">
    <source>
        <dbReference type="ARBA" id="ARBA00023152"/>
    </source>
</evidence>
<dbReference type="SUPFAM" id="SSF50800">
    <property type="entry name" value="PK beta-barrel domain-like"/>
    <property type="match status" value="1"/>
</dbReference>
<dbReference type="InterPro" id="IPR015793">
    <property type="entry name" value="Pyrv_Knase_brl"/>
</dbReference>
<evidence type="ECO:0000256" key="4">
    <source>
        <dbReference type="ARBA" id="ARBA00008663"/>
    </source>
</evidence>
<dbReference type="GO" id="GO:0030955">
    <property type="term" value="F:potassium ion binding"/>
    <property type="evidence" value="ECO:0007669"/>
    <property type="project" value="UniProtKB-UniRule"/>
</dbReference>
<keyword evidence="13" id="KW-0630">Potassium</keyword>
<dbReference type="AlphaFoldDB" id="A0A9D9I0G1"/>
<dbReference type="InterPro" id="IPR001697">
    <property type="entry name" value="Pyr_Knase"/>
</dbReference>
<proteinExistence type="inferred from homology"/>
<evidence type="ECO:0000259" key="19">
    <source>
        <dbReference type="Pfam" id="PF02887"/>
    </source>
</evidence>
<keyword evidence="10 17" id="KW-0418">Kinase</keyword>
<accession>A0A9D9I0G1</accession>
<sequence>MKKTKIICTMGPNTDDRALLLELVKNGMDIARLNFSHGDHEEHLNRIKNIQSVREETGIPIAILLDTQGPEIRTGVLKEGKVTLEDGQKFTLTTREVEGDTTITSVTYKDLPKDLTVGDRVLIDDGLIGLRVDELTDTEIVCTVLNGGLLGSKKGVNVPNVSIKLPAITEKDKSDIIFGIQNGIDFIAASFVRNAQAITEIRDILKEHGGEHVAIIAKIENREGIDNFDEILDKADGIMVARGDLGVEVETCQIPHIQKDLIRRCNEVYKPVITATQMLDSMIRNPRPTRAEATDVANAIYDGTDAIMLSGETAMGKYPVEAVRTMREIAEETEKYAVTGELSEYRQRYVRRNISSAVAYAAVTTASNLNATAVVTPTMSGFSARIVSKNRPEARIIGLTPCEHTLHKMQLYWGVTPMLQKEVTSIEEMLDVATTAAKQTDFVQTGDTVVVTGGVPMGKAGVTNIMKIVVVE</sequence>
<keyword evidence="15 20" id="KW-0670">Pyruvate</keyword>
<evidence type="ECO:0000256" key="15">
    <source>
        <dbReference type="ARBA" id="ARBA00023317"/>
    </source>
</evidence>
<dbReference type="InterPro" id="IPR011037">
    <property type="entry name" value="Pyrv_Knase-like_insert_dom_sf"/>
</dbReference>
<evidence type="ECO:0000256" key="8">
    <source>
        <dbReference type="ARBA" id="ARBA00022723"/>
    </source>
</evidence>
<dbReference type="Pfam" id="PF02887">
    <property type="entry name" value="PK_C"/>
    <property type="match status" value="1"/>
</dbReference>
<comment type="cofactor">
    <cofactor evidence="1">
        <name>Mg(2+)</name>
        <dbReference type="ChEBI" id="CHEBI:18420"/>
    </cofactor>
</comment>
<dbReference type="NCBIfam" id="NF004491">
    <property type="entry name" value="PRK05826.1"/>
    <property type="match status" value="1"/>
</dbReference>